<dbReference type="InterPro" id="IPR012902">
    <property type="entry name" value="N_methyl_site"/>
</dbReference>
<dbReference type="Proteomes" id="UP000520814">
    <property type="component" value="Unassembled WGS sequence"/>
</dbReference>
<evidence type="ECO:0000256" key="1">
    <source>
        <dbReference type="SAM" id="Phobius"/>
    </source>
</evidence>
<sequence length="239" mass="26744">MRLSLLDAEEKVMKHAFTLIELLVVIAIIAILAAILFPVFAQAREKARQTACLSNAKQIGLGVRMYVQDYDETFPIWHAYSKKTAAVHYGIEVDLQPYVKNLPLFKCPDDAGGPFQRSDVPGTTSYFAAYGSSYYFERRCFSVVNGFSISNNFPTTRTTAIVIDPQYERPAESVLMRDEMFPWFNPAVDTAGYWGYSGFYQAWHAQGGSAIFADGHAKFLVGAGQMRTLFKDPAAQVPY</sequence>
<feature type="transmembrane region" description="Helical" evidence="1">
    <location>
        <begin position="20"/>
        <end position="41"/>
    </location>
</feature>
<dbReference type="InterPro" id="IPR011453">
    <property type="entry name" value="DUF1559"/>
</dbReference>
<evidence type="ECO:0000259" key="2">
    <source>
        <dbReference type="Pfam" id="PF07596"/>
    </source>
</evidence>
<dbReference type="Pfam" id="PF07596">
    <property type="entry name" value="SBP_bac_10"/>
    <property type="match status" value="1"/>
</dbReference>
<feature type="domain" description="DUF1559" evidence="2">
    <location>
        <begin position="42"/>
        <end position="85"/>
    </location>
</feature>
<name>A0A7W9SSQ2_ARMRO</name>
<protein>
    <submittedName>
        <fullName evidence="3">Prepilin-type N-terminal cleavage/methylation domain-containing protein</fullName>
    </submittedName>
</protein>
<accession>A0A7W9SSQ2</accession>
<keyword evidence="1" id="KW-0812">Transmembrane</keyword>
<keyword evidence="1" id="KW-1133">Transmembrane helix</keyword>
<keyword evidence="4" id="KW-1185">Reference proteome</keyword>
<dbReference type="PANTHER" id="PTHR30093">
    <property type="entry name" value="GENERAL SECRETION PATHWAY PROTEIN G"/>
    <property type="match status" value="1"/>
</dbReference>
<comment type="caution">
    <text evidence="3">The sequence shown here is derived from an EMBL/GenBank/DDBJ whole genome shotgun (WGS) entry which is preliminary data.</text>
</comment>
<reference evidence="3 4" key="1">
    <citation type="submission" date="2020-08" db="EMBL/GenBank/DDBJ databases">
        <title>Genomic Encyclopedia of Type Strains, Phase IV (KMG-IV): sequencing the most valuable type-strain genomes for metagenomic binning, comparative biology and taxonomic classification.</title>
        <authorList>
            <person name="Goeker M."/>
        </authorList>
    </citation>
    <scope>NUCLEOTIDE SEQUENCE [LARGE SCALE GENOMIC DNA]</scope>
    <source>
        <strain evidence="3 4">DSM 23562</strain>
    </source>
</reference>
<evidence type="ECO:0000313" key="4">
    <source>
        <dbReference type="Proteomes" id="UP000520814"/>
    </source>
</evidence>
<organism evidence="3 4">
    <name type="scientific">Armatimonas rosea</name>
    <dbReference type="NCBI Taxonomy" id="685828"/>
    <lineage>
        <taxon>Bacteria</taxon>
        <taxon>Bacillati</taxon>
        <taxon>Armatimonadota</taxon>
        <taxon>Armatimonadia</taxon>
        <taxon>Armatimonadales</taxon>
        <taxon>Armatimonadaceae</taxon>
        <taxon>Armatimonas</taxon>
    </lineage>
</organism>
<proteinExistence type="predicted"/>
<dbReference type="PANTHER" id="PTHR30093:SF2">
    <property type="entry name" value="TYPE II SECRETION SYSTEM PROTEIN H"/>
    <property type="match status" value="1"/>
</dbReference>
<keyword evidence="1" id="KW-0472">Membrane</keyword>
<dbReference type="SUPFAM" id="SSF54523">
    <property type="entry name" value="Pili subunits"/>
    <property type="match status" value="1"/>
</dbReference>
<dbReference type="EMBL" id="JACHGW010000003">
    <property type="protein sequence ID" value="MBB6051269.1"/>
    <property type="molecule type" value="Genomic_DNA"/>
</dbReference>
<dbReference type="NCBIfam" id="TIGR02532">
    <property type="entry name" value="IV_pilin_GFxxxE"/>
    <property type="match status" value="1"/>
</dbReference>
<dbReference type="Gene3D" id="3.30.700.10">
    <property type="entry name" value="Glycoprotein, Type 4 Pilin"/>
    <property type="match status" value="1"/>
</dbReference>
<dbReference type="InterPro" id="IPR045584">
    <property type="entry name" value="Pilin-like"/>
</dbReference>
<dbReference type="Pfam" id="PF07963">
    <property type="entry name" value="N_methyl"/>
    <property type="match status" value="1"/>
</dbReference>
<dbReference type="AlphaFoldDB" id="A0A7W9SSQ2"/>
<evidence type="ECO:0000313" key="3">
    <source>
        <dbReference type="EMBL" id="MBB6051269.1"/>
    </source>
</evidence>
<gene>
    <name evidence="3" type="ORF">HNQ39_003079</name>
</gene>